<sequence length="65" mass="7703">MNKIFKAGWLNSFELAIWATFILRLLKIWLLKNDDGNFLILVIVPVLLLTIIIHGFKGIYFKYHR</sequence>
<feature type="transmembrane region" description="Helical" evidence="1">
    <location>
        <begin position="12"/>
        <end position="30"/>
    </location>
</feature>
<accession>A0A6G8B1W9</accession>
<protein>
    <submittedName>
        <fullName evidence="2">Uncharacterized protein</fullName>
    </submittedName>
</protein>
<dbReference type="RefSeq" id="WP_166011597.1">
    <property type="nucleotide sequence ID" value="NZ_CP049888.1"/>
</dbReference>
<keyword evidence="1" id="KW-0812">Transmembrane</keyword>
<keyword evidence="1" id="KW-1133">Transmembrane helix</keyword>
<dbReference type="KEGG" id="wco:G7084_07945"/>
<organism evidence="2 3">
    <name type="scientific">Weissella coleopterorum</name>
    <dbReference type="NCBI Taxonomy" id="2714949"/>
    <lineage>
        <taxon>Bacteria</taxon>
        <taxon>Bacillati</taxon>
        <taxon>Bacillota</taxon>
        <taxon>Bacilli</taxon>
        <taxon>Lactobacillales</taxon>
        <taxon>Lactobacillaceae</taxon>
        <taxon>Weissella</taxon>
    </lineage>
</organism>
<evidence type="ECO:0000313" key="2">
    <source>
        <dbReference type="EMBL" id="QIL51222.1"/>
    </source>
</evidence>
<gene>
    <name evidence="2" type="ORF">G7084_07945</name>
</gene>
<feature type="transmembrane region" description="Helical" evidence="1">
    <location>
        <begin position="36"/>
        <end position="56"/>
    </location>
</feature>
<keyword evidence="1" id="KW-0472">Membrane</keyword>
<dbReference type="EMBL" id="CP049888">
    <property type="protein sequence ID" value="QIL51222.1"/>
    <property type="molecule type" value="Genomic_DNA"/>
</dbReference>
<keyword evidence="3" id="KW-1185">Reference proteome</keyword>
<evidence type="ECO:0000313" key="3">
    <source>
        <dbReference type="Proteomes" id="UP000500741"/>
    </source>
</evidence>
<dbReference type="AlphaFoldDB" id="A0A6G8B1W9"/>
<reference evidence="2 3" key="1">
    <citation type="submission" date="2020-03" db="EMBL/GenBank/DDBJ databases">
        <title>Weissella sp. nov., isolated from Cybister lewisianus.</title>
        <authorList>
            <person name="Hyun D.-W."/>
            <person name="Bae J.-W."/>
        </authorList>
    </citation>
    <scope>NUCLEOTIDE SEQUENCE [LARGE SCALE GENOMIC DNA]</scope>
    <source>
        <strain evidence="2 3">HDW19</strain>
    </source>
</reference>
<dbReference type="Proteomes" id="UP000500741">
    <property type="component" value="Chromosome"/>
</dbReference>
<name>A0A6G8B1W9_9LACO</name>
<evidence type="ECO:0000256" key="1">
    <source>
        <dbReference type="SAM" id="Phobius"/>
    </source>
</evidence>
<proteinExistence type="predicted"/>